<dbReference type="Gene3D" id="1.10.10.10">
    <property type="entry name" value="Winged helix-like DNA-binding domain superfamily/Winged helix DNA-binding domain"/>
    <property type="match status" value="1"/>
</dbReference>
<dbReference type="PANTHER" id="PTHR43133">
    <property type="entry name" value="RNA POLYMERASE ECF-TYPE SIGMA FACTO"/>
    <property type="match status" value="1"/>
</dbReference>
<dbReference type="Gene3D" id="1.10.1740.10">
    <property type="match status" value="1"/>
</dbReference>
<dbReference type="RefSeq" id="WP_126643685.1">
    <property type="nucleotide sequence ID" value="NZ_BIFH01000059.1"/>
</dbReference>
<dbReference type="SMART" id="SM00421">
    <property type="entry name" value="HTH_LUXR"/>
    <property type="match status" value="1"/>
</dbReference>
<dbReference type="AlphaFoldDB" id="A0A401Z5M6"/>
<evidence type="ECO:0000313" key="8">
    <source>
        <dbReference type="Proteomes" id="UP000286931"/>
    </source>
</evidence>
<protein>
    <submittedName>
        <fullName evidence="7">Siderophore-interacting protein</fullName>
    </submittedName>
</protein>
<gene>
    <name evidence="7" type="ORF">EHYA_09949</name>
</gene>
<dbReference type="GO" id="GO:0016987">
    <property type="term" value="F:sigma factor activity"/>
    <property type="evidence" value="ECO:0007669"/>
    <property type="project" value="UniProtKB-KW"/>
</dbReference>
<evidence type="ECO:0000259" key="6">
    <source>
        <dbReference type="SMART" id="SM00421"/>
    </source>
</evidence>
<evidence type="ECO:0000256" key="5">
    <source>
        <dbReference type="SAM" id="MobiDB-lite"/>
    </source>
</evidence>
<keyword evidence="4" id="KW-0804">Transcription</keyword>
<feature type="domain" description="HTH luxR-type" evidence="6">
    <location>
        <begin position="132"/>
        <end position="185"/>
    </location>
</feature>
<organism evidence="7 8">
    <name type="scientific">Embleya hyalina</name>
    <dbReference type="NCBI Taxonomy" id="516124"/>
    <lineage>
        <taxon>Bacteria</taxon>
        <taxon>Bacillati</taxon>
        <taxon>Actinomycetota</taxon>
        <taxon>Actinomycetes</taxon>
        <taxon>Kitasatosporales</taxon>
        <taxon>Streptomycetaceae</taxon>
        <taxon>Embleya</taxon>
    </lineage>
</organism>
<name>A0A401Z5M6_9ACTN</name>
<dbReference type="InterPro" id="IPR036388">
    <property type="entry name" value="WH-like_DNA-bd_sf"/>
</dbReference>
<keyword evidence="2" id="KW-0805">Transcription regulation</keyword>
<dbReference type="Pfam" id="PF04542">
    <property type="entry name" value="Sigma70_r2"/>
    <property type="match status" value="1"/>
</dbReference>
<dbReference type="SUPFAM" id="SSF88659">
    <property type="entry name" value="Sigma3 and sigma4 domains of RNA polymerase sigma factors"/>
    <property type="match status" value="1"/>
</dbReference>
<dbReference type="Proteomes" id="UP000286931">
    <property type="component" value="Unassembled WGS sequence"/>
</dbReference>
<keyword evidence="8" id="KW-1185">Reference proteome</keyword>
<dbReference type="InterPro" id="IPR013325">
    <property type="entry name" value="RNA_pol_sigma_r2"/>
</dbReference>
<dbReference type="NCBIfam" id="TIGR02937">
    <property type="entry name" value="sigma70-ECF"/>
    <property type="match status" value="1"/>
</dbReference>
<keyword evidence="3" id="KW-0731">Sigma factor</keyword>
<dbReference type="SUPFAM" id="SSF88946">
    <property type="entry name" value="Sigma2 domain of RNA polymerase sigma factors"/>
    <property type="match status" value="1"/>
</dbReference>
<dbReference type="InterPro" id="IPR000792">
    <property type="entry name" value="Tscrpt_reg_LuxR_C"/>
</dbReference>
<evidence type="ECO:0000256" key="3">
    <source>
        <dbReference type="ARBA" id="ARBA00023082"/>
    </source>
</evidence>
<reference evidence="7 8" key="1">
    <citation type="submission" date="2018-12" db="EMBL/GenBank/DDBJ databases">
        <title>Draft genome sequence of Embleya hyalina NBRC 13850T.</title>
        <authorList>
            <person name="Komaki H."/>
            <person name="Hosoyama A."/>
            <person name="Kimura A."/>
            <person name="Ichikawa N."/>
            <person name="Tamura T."/>
        </authorList>
    </citation>
    <scope>NUCLEOTIDE SEQUENCE [LARGE SCALE GENOMIC DNA]</scope>
    <source>
        <strain evidence="7 8">NBRC 13850</strain>
    </source>
</reference>
<dbReference type="InterPro" id="IPR007627">
    <property type="entry name" value="RNA_pol_sigma70_r2"/>
</dbReference>
<proteinExistence type="inferred from homology"/>
<dbReference type="InterPro" id="IPR039425">
    <property type="entry name" value="RNA_pol_sigma-70-like"/>
</dbReference>
<evidence type="ECO:0000256" key="4">
    <source>
        <dbReference type="ARBA" id="ARBA00023163"/>
    </source>
</evidence>
<dbReference type="PANTHER" id="PTHR43133:SF25">
    <property type="entry name" value="RNA POLYMERASE SIGMA FACTOR RFAY-RELATED"/>
    <property type="match status" value="1"/>
</dbReference>
<dbReference type="GO" id="GO:0003677">
    <property type="term" value="F:DNA binding"/>
    <property type="evidence" value="ECO:0007669"/>
    <property type="project" value="InterPro"/>
</dbReference>
<dbReference type="EMBL" id="BIFH01000059">
    <property type="protein sequence ID" value="GCE02172.1"/>
    <property type="molecule type" value="Genomic_DNA"/>
</dbReference>
<evidence type="ECO:0000256" key="2">
    <source>
        <dbReference type="ARBA" id="ARBA00023015"/>
    </source>
</evidence>
<dbReference type="InterPro" id="IPR013249">
    <property type="entry name" value="RNA_pol_sigma70_r4_t2"/>
</dbReference>
<comment type="caution">
    <text evidence="7">The sequence shown here is derived from an EMBL/GenBank/DDBJ whole genome shotgun (WGS) entry which is preliminary data.</text>
</comment>
<dbReference type="InterPro" id="IPR013324">
    <property type="entry name" value="RNA_pol_sigma_r3/r4-like"/>
</dbReference>
<comment type="similarity">
    <text evidence="1">Belongs to the sigma-70 factor family. ECF subfamily.</text>
</comment>
<dbReference type="Pfam" id="PF08281">
    <property type="entry name" value="Sigma70_r4_2"/>
    <property type="match status" value="1"/>
</dbReference>
<evidence type="ECO:0000313" key="7">
    <source>
        <dbReference type="EMBL" id="GCE02172.1"/>
    </source>
</evidence>
<dbReference type="InterPro" id="IPR014284">
    <property type="entry name" value="RNA_pol_sigma-70_dom"/>
</dbReference>
<evidence type="ECO:0000256" key="1">
    <source>
        <dbReference type="ARBA" id="ARBA00010641"/>
    </source>
</evidence>
<accession>A0A401Z5M6</accession>
<dbReference type="OrthoDB" id="4184921at2"/>
<feature type="region of interest" description="Disordered" evidence="5">
    <location>
        <begin position="185"/>
        <end position="207"/>
    </location>
</feature>
<sequence length="207" mass="22541">MNISTETDRDLWDRACAGERSAFGDLFDRHARAVHNFLFRRTGSWADAEDLTSAVFLHAWRIRAEVVLFQDSALPWLLGVARNMAANSGRALLRYRALQARLPLPPAAPDHADEVAARLDDERAMASVLCAVAALPERDREVLELCVWSGLSQEAAAAALGVAVGTVKSRLHRARARLRDLVAALPPPAGDPAATNRPSSCVKDVSR</sequence>
<dbReference type="GO" id="GO:0006352">
    <property type="term" value="P:DNA-templated transcription initiation"/>
    <property type="evidence" value="ECO:0007669"/>
    <property type="project" value="InterPro"/>
</dbReference>